<dbReference type="STRING" id="720554.Clocl_2590"/>
<dbReference type="Pfam" id="PF00126">
    <property type="entry name" value="HTH_1"/>
    <property type="match status" value="1"/>
</dbReference>
<dbReference type="PANTHER" id="PTHR30126">
    <property type="entry name" value="HTH-TYPE TRANSCRIPTIONAL REGULATOR"/>
    <property type="match status" value="1"/>
</dbReference>
<dbReference type="EMBL" id="CP003065">
    <property type="protein sequence ID" value="AEV69158.1"/>
    <property type="molecule type" value="Genomic_DNA"/>
</dbReference>
<dbReference type="SUPFAM" id="SSF46785">
    <property type="entry name" value="Winged helix' DNA-binding domain"/>
    <property type="match status" value="1"/>
</dbReference>
<dbReference type="GO" id="GO:0003700">
    <property type="term" value="F:DNA-binding transcription factor activity"/>
    <property type="evidence" value="ECO:0007669"/>
    <property type="project" value="InterPro"/>
</dbReference>
<organism evidence="6 7">
    <name type="scientific">Acetivibrio clariflavus (strain DSM 19732 / NBRC 101661 / EBR45)</name>
    <name type="common">Clostridium clariflavum</name>
    <dbReference type="NCBI Taxonomy" id="720554"/>
    <lineage>
        <taxon>Bacteria</taxon>
        <taxon>Bacillati</taxon>
        <taxon>Bacillota</taxon>
        <taxon>Clostridia</taxon>
        <taxon>Eubacteriales</taxon>
        <taxon>Oscillospiraceae</taxon>
        <taxon>Acetivibrio</taxon>
    </lineage>
</organism>
<dbReference type="InterPro" id="IPR005119">
    <property type="entry name" value="LysR_subst-bd"/>
</dbReference>
<comment type="similarity">
    <text evidence="1">Belongs to the LysR transcriptional regulatory family.</text>
</comment>
<dbReference type="AlphaFoldDB" id="G8M1E3"/>
<dbReference type="FunFam" id="1.10.10.10:FF:000001">
    <property type="entry name" value="LysR family transcriptional regulator"/>
    <property type="match status" value="1"/>
</dbReference>
<dbReference type="PANTHER" id="PTHR30126:SF64">
    <property type="entry name" value="HTH-TYPE TRANSCRIPTIONAL REGULATOR CITR"/>
    <property type="match status" value="1"/>
</dbReference>
<dbReference type="InterPro" id="IPR036388">
    <property type="entry name" value="WH-like_DNA-bd_sf"/>
</dbReference>
<dbReference type="InterPro" id="IPR036390">
    <property type="entry name" value="WH_DNA-bd_sf"/>
</dbReference>
<dbReference type="InterPro" id="IPR000847">
    <property type="entry name" value="LysR_HTH_N"/>
</dbReference>
<dbReference type="GO" id="GO:0000976">
    <property type="term" value="F:transcription cis-regulatory region binding"/>
    <property type="evidence" value="ECO:0007669"/>
    <property type="project" value="TreeGrafter"/>
</dbReference>
<dbReference type="Gene3D" id="1.10.10.10">
    <property type="entry name" value="Winged helix-like DNA-binding domain superfamily/Winged helix DNA-binding domain"/>
    <property type="match status" value="1"/>
</dbReference>
<dbReference type="RefSeq" id="WP_014255722.1">
    <property type="nucleotide sequence ID" value="NC_016627.1"/>
</dbReference>
<keyword evidence="4" id="KW-0804">Transcription</keyword>
<gene>
    <name evidence="6" type="ordered locus">Clocl_2590</name>
</gene>
<evidence type="ECO:0000256" key="2">
    <source>
        <dbReference type="ARBA" id="ARBA00023015"/>
    </source>
</evidence>
<proteinExistence type="inferred from homology"/>
<dbReference type="PRINTS" id="PR00039">
    <property type="entry name" value="HTHLYSR"/>
</dbReference>
<evidence type="ECO:0000313" key="6">
    <source>
        <dbReference type="EMBL" id="AEV69158.1"/>
    </source>
</evidence>
<keyword evidence="7" id="KW-1185">Reference proteome</keyword>
<keyword evidence="2" id="KW-0805">Transcription regulation</keyword>
<dbReference type="eggNOG" id="COG0583">
    <property type="taxonomic scope" value="Bacteria"/>
</dbReference>
<sequence length="298" mass="34282">MDINFELYKIFYYVAKNKSFSDAAAELHVSQSAISQAIKNLEKKTGSQLFYRKTREIKLTYEGEILFKHVEQAYNFIKTAENKLLESQNLENGEIRIGVSDTVCKYYLIDPIGRFIQKYPKVKIQVINRTSRQILNILKEGIIDFGIVTLPVHSKGIAVENYLSVEDIFVASNKFIELANRRISLTELSSHPLLMLDKNSSTRQNLDSFFQKKQLNLVPEIELESIDLLLEFAKIGLGIAHVLKESAVPFINKGELFEIKLKEKLPPRKLGIVTMKNMPLSRTSSEFINFLRKKKLYN</sequence>
<accession>G8M1E3</accession>
<evidence type="ECO:0000313" key="7">
    <source>
        <dbReference type="Proteomes" id="UP000005435"/>
    </source>
</evidence>
<keyword evidence="3" id="KW-0238">DNA-binding</keyword>
<protein>
    <submittedName>
        <fullName evidence="6">Transcriptional regulator</fullName>
    </submittedName>
</protein>
<dbReference type="CDD" id="cd05466">
    <property type="entry name" value="PBP2_LTTR_substrate"/>
    <property type="match status" value="1"/>
</dbReference>
<evidence type="ECO:0000256" key="3">
    <source>
        <dbReference type="ARBA" id="ARBA00023125"/>
    </source>
</evidence>
<evidence type="ECO:0000256" key="4">
    <source>
        <dbReference type="ARBA" id="ARBA00023163"/>
    </source>
</evidence>
<evidence type="ECO:0000259" key="5">
    <source>
        <dbReference type="PROSITE" id="PS50931"/>
    </source>
</evidence>
<dbReference type="Gene3D" id="3.40.190.290">
    <property type="match status" value="1"/>
</dbReference>
<feature type="domain" description="HTH lysR-type" evidence="5">
    <location>
        <begin position="3"/>
        <end position="60"/>
    </location>
</feature>
<reference evidence="6 7" key="2">
    <citation type="journal article" date="2012" name="Stand. Genomic Sci.">
        <title>Complete Genome Sequence of Clostridium clariflavum DSM 19732.</title>
        <authorList>
            <person name="Izquierdo J.A."/>
            <person name="Goodwin L."/>
            <person name="Davenport K.W."/>
            <person name="Teshima H."/>
            <person name="Bruce D."/>
            <person name="Detter C."/>
            <person name="Tapia R."/>
            <person name="Han S."/>
            <person name="Land M."/>
            <person name="Hauser L."/>
            <person name="Jeffries C.D."/>
            <person name="Han J."/>
            <person name="Pitluck S."/>
            <person name="Nolan M."/>
            <person name="Chen A."/>
            <person name="Huntemann M."/>
            <person name="Mavromatis K."/>
            <person name="Mikhailova N."/>
            <person name="Liolios K."/>
            <person name="Woyke T."/>
            <person name="Lynd L.R."/>
        </authorList>
    </citation>
    <scope>NUCLEOTIDE SEQUENCE [LARGE SCALE GENOMIC DNA]</scope>
    <source>
        <strain evidence="7">DSM 19732 / NBRC 101661 / EBR45</strain>
    </source>
</reference>
<dbReference type="SUPFAM" id="SSF53850">
    <property type="entry name" value="Periplasmic binding protein-like II"/>
    <property type="match status" value="1"/>
</dbReference>
<reference evidence="7" key="1">
    <citation type="submission" date="2011-12" db="EMBL/GenBank/DDBJ databases">
        <title>Complete sequence of Clostridium clariflavum DSM 19732.</title>
        <authorList>
            <consortium name="US DOE Joint Genome Institute"/>
            <person name="Lucas S."/>
            <person name="Han J."/>
            <person name="Lapidus A."/>
            <person name="Cheng J.-F."/>
            <person name="Goodwin L."/>
            <person name="Pitluck S."/>
            <person name="Peters L."/>
            <person name="Teshima H."/>
            <person name="Detter J.C."/>
            <person name="Han C."/>
            <person name="Tapia R."/>
            <person name="Land M."/>
            <person name="Hauser L."/>
            <person name="Kyrpides N."/>
            <person name="Ivanova N."/>
            <person name="Pagani I."/>
            <person name="Kitzmiller T."/>
            <person name="Lynd L."/>
            <person name="Izquierdo J."/>
            <person name="Woyke T."/>
        </authorList>
    </citation>
    <scope>NUCLEOTIDE SEQUENCE [LARGE SCALE GENOMIC DNA]</scope>
    <source>
        <strain evidence="7">DSM 19732 / NBRC 101661 / EBR45</strain>
    </source>
</reference>
<name>G8M1E3_ACECE</name>
<dbReference type="KEGG" id="ccl:Clocl_2590"/>
<evidence type="ECO:0000256" key="1">
    <source>
        <dbReference type="ARBA" id="ARBA00009437"/>
    </source>
</evidence>
<dbReference type="PROSITE" id="PS50931">
    <property type="entry name" value="HTH_LYSR"/>
    <property type="match status" value="1"/>
</dbReference>
<dbReference type="HOGENOM" id="CLU_039613_6_1_9"/>
<dbReference type="Proteomes" id="UP000005435">
    <property type="component" value="Chromosome"/>
</dbReference>
<dbReference type="Pfam" id="PF03466">
    <property type="entry name" value="LysR_substrate"/>
    <property type="match status" value="1"/>
</dbReference>
<dbReference type="OrthoDB" id="9778774at2"/>